<dbReference type="PANTHER" id="PTHR35201:SF4">
    <property type="entry name" value="BETA-PINACENE SYNTHASE-RELATED"/>
    <property type="match status" value="1"/>
</dbReference>
<dbReference type="EMBL" id="JBBDHD010000007">
    <property type="protein sequence ID" value="MFH7594385.1"/>
    <property type="molecule type" value="Genomic_DNA"/>
</dbReference>
<keyword evidence="4" id="KW-1185">Reference proteome</keyword>
<organism evidence="3 4">
    <name type="scientific">Streptomyces racemochromogenes</name>
    <dbReference type="NCBI Taxonomy" id="67353"/>
    <lineage>
        <taxon>Bacteria</taxon>
        <taxon>Bacillati</taxon>
        <taxon>Actinomycetota</taxon>
        <taxon>Actinomycetes</taxon>
        <taxon>Kitasatosporales</taxon>
        <taxon>Streptomycetaceae</taxon>
        <taxon>Streptomyces</taxon>
    </lineage>
</organism>
<dbReference type="EC" id="4.2.3.-" evidence="2"/>
<evidence type="ECO:0000313" key="3">
    <source>
        <dbReference type="EMBL" id="MFH7594385.1"/>
    </source>
</evidence>
<dbReference type="InterPro" id="IPR034686">
    <property type="entry name" value="Terpene_cyclase-like_2"/>
</dbReference>
<keyword evidence="2" id="KW-0460">Magnesium</keyword>
<keyword evidence="1 2" id="KW-0456">Lyase</keyword>
<comment type="caution">
    <text evidence="3">The sequence shown here is derived from an EMBL/GenBank/DDBJ whole genome shotgun (WGS) entry which is preliminary data.</text>
</comment>
<proteinExistence type="inferred from homology"/>
<keyword evidence="2" id="KW-0479">Metal-binding</keyword>
<dbReference type="SUPFAM" id="SSF48576">
    <property type="entry name" value="Terpenoid synthases"/>
    <property type="match status" value="1"/>
</dbReference>
<protein>
    <recommendedName>
        <fullName evidence="2">Terpene synthase</fullName>
        <ecNumber evidence="2">4.2.3.-</ecNumber>
    </recommendedName>
</protein>
<dbReference type="Proteomes" id="UP001610631">
    <property type="component" value="Unassembled WGS sequence"/>
</dbReference>
<reference evidence="3 4" key="1">
    <citation type="submission" date="2024-03" db="EMBL/GenBank/DDBJ databases">
        <title>Whole genome sequencing of Streptomyces racemochromogenes, to identify antimicrobial biosynthetic gene clusters.</title>
        <authorList>
            <person name="Suryawanshi P."/>
            <person name="Krishnaraj P.U."/>
            <person name="Arun Y.P."/>
            <person name="Suryawanshi M.P."/>
            <person name="Rakshit O."/>
        </authorList>
    </citation>
    <scope>NUCLEOTIDE SEQUENCE [LARGE SCALE GENOMIC DNA]</scope>
    <source>
        <strain evidence="3 4">AUDT626</strain>
    </source>
</reference>
<sequence length="333" mass="37077">MNPGQPGRAQAGNPAASAIAARLVIPRITFTVPARLHPDAAELEERTLAWLRDFGIIGTDADEEYLRHSTLGRTYAWMIPEGDTERVLIATQFCIWATVQDDRYTEGLGLAGRTTDLSEHLLACESIAEDPFAPVPHDAPIEWAYRDLFQRIEHAATPQQVLRIRKGMLHYSVGAVADAVYAEHRVVPPVAEYRRIRHLIAHLHHHFVLTEVAQGFEMPTALLLDPEVREATDLAIRIIGLTNDVYGCARDVARNHIANLPMVLAHHHGHTVQEGIDITAAEVERDTARFAELAAGLRGRGREVIARYLRGLEDQIAGHLAWLHETGRYDIGL</sequence>
<accession>A0ABW7P7S4</accession>
<evidence type="ECO:0000313" key="4">
    <source>
        <dbReference type="Proteomes" id="UP001610631"/>
    </source>
</evidence>
<gene>
    <name evidence="3" type="ORF">WDV06_04670</name>
</gene>
<dbReference type="Gene3D" id="1.10.600.10">
    <property type="entry name" value="Farnesyl Diphosphate Synthase"/>
    <property type="match status" value="1"/>
</dbReference>
<dbReference type="PANTHER" id="PTHR35201">
    <property type="entry name" value="TERPENE SYNTHASE"/>
    <property type="match status" value="1"/>
</dbReference>
<evidence type="ECO:0000256" key="2">
    <source>
        <dbReference type="RuleBase" id="RU366034"/>
    </source>
</evidence>
<comment type="similarity">
    <text evidence="2">Belongs to the terpene synthase family.</text>
</comment>
<dbReference type="RefSeq" id="WP_395508318.1">
    <property type="nucleotide sequence ID" value="NZ_JBBDHD010000007.1"/>
</dbReference>
<name>A0ABW7P7S4_9ACTN</name>
<comment type="cofactor">
    <cofactor evidence="2">
        <name>Mg(2+)</name>
        <dbReference type="ChEBI" id="CHEBI:18420"/>
    </cofactor>
</comment>
<dbReference type="InterPro" id="IPR008949">
    <property type="entry name" value="Isoprenoid_synthase_dom_sf"/>
</dbReference>
<dbReference type="Pfam" id="PF19086">
    <property type="entry name" value="Terpene_syn_C_2"/>
    <property type="match status" value="1"/>
</dbReference>
<evidence type="ECO:0000256" key="1">
    <source>
        <dbReference type="ARBA" id="ARBA00023239"/>
    </source>
</evidence>